<dbReference type="Gene3D" id="3.40.630.30">
    <property type="match status" value="1"/>
</dbReference>
<dbReference type="Pfam" id="PF13508">
    <property type="entry name" value="Acetyltransf_7"/>
    <property type="match status" value="1"/>
</dbReference>
<evidence type="ECO:0000259" key="1">
    <source>
        <dbReference type="PROSITE" id="PS51186"/>
    </source>
</evidence>
<accession>A0ABR7FTB7</accession>
<evidence type="ECO:0000313" key="3">
    <source>
        <dbReference type="Proteomes" id="UP000635828"/>
    </source>
</evidence>
<dbReference type="PROSITE" id="PS51186">
    <property type="entry name" value="GNAT"/>
    <property type="match status" value="1"/>
</dbReference>
<dbReference type="PANTHER" id="PTHR43233:SF1">
    <property type="entry name" value="FAMILY N-ACETYLTRANSFERASE, PUTATIVE (AFU_ORTHOLOGUE AFUA_6G03350)-RELATED"/>
    <property type="match status" value="1"/>
</dbReference>
<reference evidence="2 3" key="1">
    <citation type="submission" date="2020-08" db="EMBL/GenBank/DDBJ databases">
        <title>Genome public.</title>
        <authorList>
            <person name="Liu C."/>
            <person name="Sun Q."/>
        </authorList>
    </citation>
    <scope>NUCLEOTIDE SEQUENCE [LARGE SCALE GENOMIC DNA]</scope>
    <source>
        <strain evidence="2 3">NSJ-7</strain>
    </source>
</reference>
<gene>
    <name evidence="2" type="ORF">H8S22_12550</name>
</gene>
<dbReference type="SUPFAM" id="SSF55729">
    <property type="entry name" value="Acyl-CoA N-acyltransferases (Nat)"/>
    <property type="match status" value="1"/>
</dbReference>
<dbReference type="Proteomes" id="UP000635828">
    <property type="component" value="Unassembled WGS sequence"/>
</dbReference>
<organism evidence="2 3">
    <name type="scientific">Anaerostipes hominis</name>
    <name type="common">ex Liu et al. 2021</name>
    <dbReference type="NCBI Taxonomy" id="2763018"/>
    <lineage>
        <taxon>Bacteria</taxon>
        <taxon>Bacillati</taxon>
        <taxon>Bacillota</taxon>
        <taxon>Clostridia</taxon>
        <taxon>Lachnospirales</taxon>
        <taxon>Lachnospiraceae</taxon>
        <taxon>Anaerostipes</taxon>
    </lineage>
</organism>
<protein>
    <submittedName>
        <fullName evidence="2">GNAT family N-acetyltransferase</fullName>
    </submittedName>
</protein>
<evidence type="ECO:0000313" key="2">
    <source>
        <dbReference type="EMBL" id="MBC5678399.1"/>
    </source>
</evidence>
<dbReference type="InterPro" id="IPR016181">
    <property type="entry name" value="Acyl_CoA_acyltransferase"/>
</dbReference>
<sequence>MKMITLVANNIGVDTYLWLREAVGFKKLSRTQAVKALKNSLYVVAAYADDRIVGMGRIVGDGAVICYIQDLMIHPDYQKAGVGSKLIENLVAFVESIREDNTEMMLDLMCAKGREAFYEAHGFISRPNESLGPGMIRYLNERRA</sequence>
<dbReference type="InterPro" id="IPR000182">
    <property type="entry name" value="GNAT_dom"/>
</dbReference>
<dbReference type="InterPro" id="IPR053144">
    <property type="entry name" value="Acetyltransferase_Butenolide"/>
</dbReference>
<dbReference type="CDD" id="cd04301">
    <property type="entry name" value="NAT_SF"/>
    <property type="match status" value="1"/>
</dbReference>
<proteinExistence type="predicted"/>
<dbReference type="EMBL" id="JACOOS010000016">
    <property type="protein sequence ID" value="MBC5678399.1"/>
    <property type="molecule type" value="Genomic_DNA"/>
</dbReference>
<comment type="caution">
    <text evidence="2">The sequence shown here is derived from an EMBL/GenBank/DDBJ whole genome shotgun (WGS) entry which is preliminary data.</text>
</comment>
<dbReference type="PANTHER" id="PTHR43233">
    <property type="entry name" value="FAMILY N-ACETYLTRANSFERASE, PUTATIVE (AFU_ORTHOLOGUE AFUA_6G03350)-RELATED"/>
    <property type="match status" value="1"/>
</dbReference>
<name>A0ABR7FTB7_9FIRM</name>
<feature type="domain" description="N-acetyltransferase" evidence="1">
    <location>
        <begin position="2"/>
        <end position="140"/>
    </location>
</feature>
<keyword evidence="3" id="KW-1185">Reference proteome</keyword>